<reference evidence="1" key="1">
    <citation type="submission" date="2014-09" db="EMBL/GenBank/DDBJ databases">
        <authorList>
            <person name="Magalhaes I.L.F."/>
            <person name="Oliveira U."/>
            <person name="Santos F.R."/>
            <person name="Vidigal T.H.D.A."/>
            <person name="Brescovit A.D."/>
            <person name="Santos A.J."/>
        </authorList>
    </citation>
    <scope>NUCLEOTIDE SEQUENCE</scope>
    <source>
        <tissue evidence="1">Shoot tissue taken approximately 20 cm above the soil surface</tissue>
    </source>
</reference>
<evidence type="ECO:0000313" key="1">
    <source>
        <dbReference type="EMBL" id="JAE11559.1"/>
    </source>
</evidence>
<name>A0A0A9FJZ6_ARUDO</name>
<dbReference type="EMBL" id="GBRH01186337">
    <property type="protein sequence ID" value="JAE11559.1"/>
    <property type="molecule type" value="Transcribed_RNA"/>
</dbReference>
<proteinExistence type="predicted"/>
<protein>
    <submittedName>
        <fullName evidence="1">Uncharacterized protein</fullName>
    </submittedName>
</protein>
<reference evidence="1" key="2">
    <citation type="journal article" date="2015" name="Data Brief">
        <title>Shoot transcriptome of the giant reed, Arundo donax.</title>
        <authorList>
            <person name="Barrero R.A."/>
            <person name="Guerrero F.D."/>
            <person name="Moolhuijzen P."/>
            <person name="Goolsby J.A."/>
            <person name="Tidwell J."/>
            <person name="Bellgard S.E."/>
            <person name="Bellgard M.I."/>
        </authorList>
    </citation>
    <scope>NUCLEOTIDE SEQUENCE</scope>
    <source>
        <tissue evidence="1">Shoot tissue taken approximately 20 cm above the soil surface</tissue>
    </source>
</reference>
<organism evidence="1">
    <name type="scientific">Arundo donax</name>
    <name type="common">Giant reed</name>
    <name type="synonym">Donax arundinaceus</name>
    <dbReference type="NCBI Taxonomy" id="35708"/>
    <lineage>
        <taxon>Eukaryota</taxon>
        <taxon>Viridiplantae</taxon>
        <taxon>Streptophyta</taxon>
        <taxon>Embryophyta</taxon>
        <taxon>Tracheophyta</taxon>
        <taxon>Spermatophyta</taxon>
        <taxon>Magnoliopsida</taxon>
        <taxon>Liliopsida</taxon>
        <taxon>Poales</taxon>
        <taxon>Poaceae</taxon>
        <taxon>PACMAD clade</taxon>
        <taxon>Arundinoideae</taxon>
        <taxon>Arundineae</taxon>
        <taxon>Arundo</taxon>
    </lineage>
</organism>
<accession>A0A0A9FJZ6</accession>
<sequence length="14" mass="1720">MTSRCIPFRRKTSH</sequence>